<organism evidence="2 3">
    <name type="scientific">Strongyloides venezuelensis</name>
    <name type="common">Threadworm</name>
    <dbReference type="NCBI Taxonomy" id="75913"/>
    <lineage>
        <taxon>Eukaryota</taxon>
        <taxon>Metazoa</taxon>
        <taxon>Ecdysozoa</taxon>
        <taxon>Nematoda</taxon>
        <taxon>Chromadorea</taxon>
        <taxon>Rhabditida</taxon>
        <taxon>Tylenchina</taxon>
        <taxon>Panagrolaimomorpha</taxon>
        <taxon>Strongyloidoidea</taxon>
        <taxon>Strongyloididae</taxon>
        <taxon>Strongyloides</taxon>
    </lineage>
</organism>
<keyword evidence="1" id="KW-1133">Transmembrane helix</keyword>
<accession>A0A0K0G644</accession>
<proteinExistence type="predicted"/>
<reference evidence="3" key="2">
    <citation type="submission" date="2015-08" db="UniProtKB">
        <authorList>
            <consortium name="WormBaseParasite"/>
        </authorList>
    </citation>
    <scope>IDENTIFICATION</scope>
</reference>
<evidence type="ECO:0000313" key="3">
    <source>
        <dbReference type="WBParaSite" id="SVE_2022500.1"/>
    </source>
</evidence>
<name>A0A0K0G644_STRVS</name>
<dbReference type="AlphaFoldDB" id="A0A0K0G644"/>
<feature type="transmembrane region" description="Helical" evidence="1">
    <location>
        <begin position="76"/>
        <end position="95"/>
    </location>
</feature>
<keyword evidence="1" id="KW-0812">Transmembrane</keyword>
<reference evidence="2" key="1">
    <citation type="submission" date="2014-07" db="EMBL/GenBank/DDBJ databases">
        <authorList>
            <person name="Martin A.A"/>
            <person name="De Silva N."/>
        </authorList>
    </citation>
    <scope>NUCLEOTIDE SEQUENCE</scope>
</reference>
<evidence type="ECO:0000256" key="1">
    <source>
        <dbReference type="SAM" id="Phobius"/>
    </source>
</evidence>
<dbReference type="WBParaSite" id="SVE_2022500.1">
    <property type="protein sequence ID" value="SVE_2022500.1"/>
    <property type="gene ID" value="SVE_2022500"/>
</dbReference>
<protein>
    <submittedName>
        <fullName evidence="3">Uncharacterized protein</fullName>
    </submittedName>
</protein>
<dbReference type="Proteomes" id="UP000035680">
    <property type="component" value="Unassembled WGS sequence"/>
</dbReference>
<keyword evidence="2" id="KW-1185">Reference proteome</keyword>
<sequence>MSRDGFDEMKIDKCKINIDAEFVFEKVSIIAVTGKGLYTISPSSINKISVRLFNTLRPIRTLYLVMSLTIQTQLRLAYVLSPILVHFIWLVVLQYQNQYYFANKTYSC</sequence>
<evidence type="ECO:0000313" key="2">
    <source>
        <dbReference type="Proteomes" id="UP000035680"/>
    </source>
</evidence>
<keyword evidence="1" id="KW-0472">Membrane</keyword>